<organism evidence="2 3">
    <name type="scientific">Neurospora tetraspora</name>
    <dbReference type="NCBI Taxonomy" id="94610"/>
    <lineage>
        <taxon>Eukaryota</taxon>
        <taxon>Fungi</taxon>
        <taxon>Dikarya</taxon>
        <taxon>Ascomycota</taxon>
        <taxon>Pezizomycotina</taxon>
        <taxon>Sordariomycetes</taxon>
        <taxon>Sordariomycetidae</taxon>
        <taxon>Sordariales</taxon>
        <taxon>Sordariaceae</taxon>
        <taxon>Neurospora</taxon>
    </lineage>
</organism>
<dbReference type="GeneID" id="87868175"/>
<comment type="caution">
    <text evidence="2">The sequence shown here is derived from an EMBL/GenBank/DDBJ whole genome shotgun (WGS) entry which is preliminary data.</text>
</comment>
<gene>
    <name evidence="2" type="ORF">B0H65DRAFT_589209</name>
</gene>
<feature type="compositionally biased region" description="Polar residues" evidence="1">
    <location>
        <begin position="8"/>
        <end position="17"/>
    </location>
</feature>
<feature type="region of interest" description="Disordered" evidence="1">
    <location>
        <begin position="1"/>
        <end position="31"/>
    </location>
</feature>
<keyword evidence="3" id="KW-1185">Reference proteome</keyword>
<evidence type="ECO:0000313" key="3">
    <source>
        <dbReference type="Proteomes" id="UP001278500"/>
    </source>
</evidence>
<proteinExistence type="predicted"/>
<sequence>MDDELHSTPPSSWSCGQFSFPTESSEEPSSMLFNHPQHAYVGLHPGFDTTAPGVIPPDHITNDPTSAFSMNHTYNDHTKCSQRQHMNSWNQWTSAQGETAWTTARTTVPISAEQQPGHLLNPFDVQMDHSQRWQMFTQKPTEIFFTNEPNPELNTTLRKNSRTTDHNEIQEETHSAREERDFGEILNRAMSRASGRLIALLQEELERLSRENELVEDVEETDEALATLSLDNRTSRCRL</sequence>
<dbReference type="EMBL" id="JAUEPP010000004">
    <property type="protein sequence ID" value="KAK3345624.1"/>
    <property type="molecule type" value="Genomic_DNA"/>
</dbReference>
<dbReference type="CDD" id="cd22249">
    <property type="entry name" value="UDM1_RNF168_RNF169-like"/>
    <property type="match status" value="1"/>
</dbReference>
<feature type="compositionally biased region" description="Low complexity" evidence="1">
    <location>
        <begin position="18"/>
        <end position="30"/>
    </location>
</feature>
<reference evidence="2" key="2">
    <citation type="submission" date="2023-06" db="EMBL/GenBank/DDBJ databases">
        <authorList>
            <consortium name="Lawrence Berkeley National Laboratory"/>
            <person name="Haridas S."/>
            <person name="Hensen N."/>
            <person name="Bonometti L."/>
            <person name="Westerberg I."/>
            <person name="Brannstrom I.O."/>
            <person name="Guillou S."/>
            <person name="Cros-Aarteil S."/>
            <person name="Calhoun S."/>
            <person name="Kuo A."/>
            <person name="Mondo S."/>
            <person name="Pangilinan J."/>
            <person name="Riley R."/>
            <person name="Labutti K."/>
            <person name="Andreopoulos B."/>
            <person name="Lipzen A."/>
            <person name="Chen C."/>
            <person name="Yanf M."/>
            <person name="Daum C."/>
            <person name="Ng V."/>
            <person name="Clum A."/>
            <person name="Steindorff A."/>
            <person name="Ohm R."/>
            <person name="Martin F."/>
            <person name="Silar P."/>
            <person name="Natvig D."/>
            <person name="Lalanne C."/>
            <person name="Gautier V."/>
            <person name="Ament-Velasquez S.L."/>
            <person name="Kruys A."/>
            <person name="Hutchinson M.I."/>
            <person name="Powell A.J."/>
            <person name="Barry K."/>
            <person name="Miller A.N."/>
            <person name="Grigoriev I.V."/>
            <person name="Debuchy R."/>
            <person name="Gladieux P."/>
            <person name="Thoren M.H."/>
            <person name="Johannesson H."/>
        </authorList>
    </citation>
    <scope>NUCLEOTIDE SEQUENCE</scope>
    <source>
        <strain evidence="2">CBS 560.94</strain>
    </source>
</reference>
<feature type="region of interest" description="Disordered" evidence="1">
    <location>
        <begin position="157"/>
        <end position="180"/>
    </location>
</feature>
<name>A0AAE0JH74_9PEZI</name>
<dbReference type="RefSeq" id="XP_062682237.1">
    <property type="nucleotide sequence ID" value="XM_062831021.1"/>
</dbReference>
<evidence type="ECO:0000313" key="2">
    <source>
        <dbReference type="EMBL" id="KAK3345624.1"/>
    </source>
</evidence>
<protein>
    <submittedName>
        <fullName evidence="2">Uncharacterized protein</fullName>
    </submittedName>
</protein>
<dbReference type="AlphaFoldDB" id="A0AAE0JH74"/>
<feature type="compositionally biased region" description="Basic and acidic residues" evidence="1">
    <location>
        <begin position="162"/>
        <end position="180"/>
    </location>
</feature>
<accession>A0AAE0JH74</accession>
<dbReference type="Proteomes" id="UP001278500">
    <property type="component" value="Unassembled WGS sequence"/>
</dbReference>
<reference evidence="2" key="1">
    <citation type="journal article" date="2023" name="Mol. Phylogenet. Evol.">
        <title>Genome-scale phylogeny and comparative genomics of the fungal order Sordariales.</title>
        <authorList>
            <person name="Hensen N."/>
            <person name="Bonometti L."/>
            <person name="Westerberg I."/>
            <person name="Brannstrom I.O."/>
            <person name="Guillou S."/>
            <person name="Cros-Aarteil S."/>
            <person name="Calhoun S."/>
            <person name="Haridas S."/>
            <person name="Kuo A."/>
            <person name="Mondo S."/>
            <person name="Pangilinan J."/>
            <person name="Riley R."/>
            <person name="LaButti K."/>
            <person name="Andreopoulos B."/>
            <person name="Lipzen A."/>
            <person name="Chen C."/>
            <person name="Yan M."/>
            <person name="Daum C."/>
            <person name="Ng V."/>
            <person name="Clum A."/>
            <person name="Steindorff A."/>
            <person name="Ohm R.A."/>
            <person name="Martin F."/>
            <person name="Silar P."/>
            <person name="Natvig D.O."/>
            <person name="Lalanne C."/>
            <person name="Gautier V."/>
            <person name="Ament-Velasquez S.L."/>
            <person name="Kruys A."/>
            <person name="Hutchinson M.I."/>
            <person name="Powell A.J."/>
            <person name="Barry K."/>
            <person name="Miller A.N."/>
            <person name="Grigoriev I.V."/>
            <person name="Debuchy R."/>
            <person name="Gladieux P."/>
            <person name="Hiltunen Thoren M."/>
            <person name="Johannesson H."/>
        </authorList>
    </citation>
    <scope>NUCLEOTIDE SEQUENCE</scope>
    <source>
        <strain evidence="2">CBS 560.94</strain>
    </source>
</reference>
<evidence type="ECO:0000256" key="1">
    <source>
        <dbReference type="SAM" id="MobiDB-lite"/>
    </source>
</evidence>